<name>A0A0X1KR30_9THEM</name>
<dbReference type="PaxDb" id="1123384-AJ81_05190"/>
<dbReference type="InterPro" id="IPR016162">
    <property type="entry name" value="Ald_DH_N"/>
</dbReference>
<dbReference type="InterPro" id="IPR015590">
    <property type="entry name" value="Aldehyde_DH_dom"/>
</dbReference>
<comment type="similarity">
    <text evidence="1">Belongs to the aldehyde dehydrogenase family.</text>
</comment>
<dbReference type="PANTHER" id="PTHR42991:SF1">
    <property type="entry name" value="ALDEHYDE DEHYDROGENASE"/>
    <property type="match status" value="1"/>
</dbReference>
<dbReference type="Gene3D" id="3.40.309.10">
    <property type="entry name" value="Aldehyde Dehydrogenase, Chain A, domain 2"/>
    <property type="match status" value="1"/>
</dbReference>
<dbReference type="KEGG" id="phy:AJ81_05190"/>
<dbReference type="Gene3D" id="3.40.605.10">
    <property type="entry name" value="Aldehyde Dehydrogenase, Chain A, domain 1"/>
    <property type="match status" value="1"/>
</dbReference>
<dbReference type="InterPro" id="IPR016161">
    <property type="entry name" value="Ald_DH/histidinol_DH"/>
</dbReference>
<dbReference type="EMBL" id="CP007141">
    <property type="protein sequence ID" value="AJC73703.1"/>
    <property type="molecule type" value="Genomic_DNA"/>
</dbReference>
<dbReference type="Proteomes" id="UP000077469">
    <property type="component" value="Chromosome"/>
</dbReference>
<protein>
    <submittedName>
        <fullName evidence="4">Aldehyde dehydrogenase</fullName>
    </submittedName>
</protein>
<evidence type="ECO:0000256" key="1">
    <source>
        <dbReference type="ARBA" id="ARBA00009986"/>
    </source>
</evidence>
<accession>A0A0X1KR30</accession>
<dbReference type="InterPro" id="IPR051020">
    <property type="entry name" value="ALDH-related_metabolic_enz"/>
</dbReference>
<sequence length="472" mass="51673">MKMLVAGKWIDRPKKIEVRFPYDGSVVDNVPIAEEEDIETAISNALEGAKIMKKTPAWQRAEILLNTASLILKNKERIAQTLVLEVGKTIREATAEVERTAEIFKLACEEAKRIHGETLPFDSVKGSEKKRGYFVREPVGVVLAIVPFNVPLALCAHKVAPAIAAGNSIIVKPTSQTPLNALILGELLLEAGMPPQAISVLTGPGGSVGMRLVRDERIRLVSFTGSVEVGKQIAQNAGLKKLSLELGSNTPLIVCDGVDIDRAVHATIAGGFSIAGQVCISVQRVFVHKNIYRDFVDRLVERVEKIKVGDPRKEETQMGPVIDEQNAERIVDWFEEARDKGAKVATGGTREYTLVQPTVLLEVPTSTKIMTEELFGPGVAVNSFESLDEAINLANSTRYGLQAGIFTNNIFEAMKAIEELQFGGVIVNDGPRYRADFMPYGGYKESGIGREGVRFAIEEMTEMKTVVIEIRE</sequence>
<dbReference type="AlphaFoldDB" id="A0A0X1KR30"/>
<dbReference type="PANTHER" id="PTHR42991">
    <property type="entry name" value="ALDEHYDE DEHYDROGENASE"/>
    <property type="match status" value="1"/>
</dbReference>
<dbReference type="Pfam" id="PF00171">
    <property type="entry name" value="Aldedh"/>
    <property type="match status" value="1"/>
</dbReference>
<evidence type="ECO:0000259" key="3">
    <source>
        <dbReference type="Pfam" id="PF00171"/>
    </source>
</evidence>
<keyword evidence="5" id="KW-1185">Reference proteome</keyword>
<reference evidence="4 5" key="1">
    <citation type="submission" date="2014-01" db="EMBL/GenBank/DDBJ databases">
        <title>Genome sequencing of Thermotog hypogea.</title>
        <authorList>
            <person name="Zhang X."/>
            <person name="Alvare G."/>
            <person name="Fristensky B."/>
            <person name="Chen L."/>
            <person name="Suen T."/>
            <person name="Chen Q."/>
            <person name="Ma K."/>
        </authorList>
    </citation>
    <scope>NUCLEOTIDE SEQUENCE [LARGE SCALE GENOMIC DNA]</scope>
    <source>
        <strain evidence="4 5">DSM 11164</strain>
    </source>
</reference>
<dbReference type="InterPro" id="IPR016163">
    <property type="entry name" value="Ald_DH_C"/>
</dbReference>
<proteinExistence type="inferred from homology"/>
<feature type="domain" description="Aldehyde dehydrogenase" evidence="3">
    <location>
        <begin position="9"/>
        <end position="466"/>
    </location>
</feature>
<evidence type="ECO:0000256" key="2">
    <source>
        <dbReference type="ARBA" id="ARBA00023002"/>
    </source>
</evidence>
<evidence type="ECO:0000313" key="4">
    <source>
        <dbReference type="EMBL" id="AJC73703.1"/>
    </source>
</evidence>
<dbReference type="STRING" id="1123384.AJ81_05190"/>
<dbReference type="PATRIC" id="fig|1123384.7.peg.1024"/>
<evidence type="ECO:0000313" key="5">
    <source>
        <dbReference type="Proteomes" id="UP000077469"/>
    </source>
</evidence>
<dbReference type="FunFam" id="3.40.309.10:FF:000009">
    <property type="entry name" value="Aldehyde dehydrogenase A"/>
    <property type="match status" value="1"/>
</dbReference>
<dbReference type="GO" id="GO:0008911">
    <property type="term" value="F:lactaldehyde dehydrogenase (NAD+) activity"/>
    <property type="evidence" value="ECO:0007669"/>
    <property type="project" value="TreeGrafter"/>
</dbReference>
<dbReference type="OrthoDB" id="9762913at2"/>
<dbReference type="FunFam" id="3.40.605.10:FF:000007">
    <property type="entry name" value="NAD/NADP-dependent betaine aldehyde dehydrogenase"/>
    <property type="match status" value="1"/>
</dbReference>
<organism evidence="4 5">
    <name type="scientific">Pseudothermotoga hypogea DSM 11164 = NBRC 106472</name>
    <dbReference type="NCBI Taxonomy" id="1123384"/>
    <lineage>
        <taxon>Bacteria</taxon>
        <taxon>Thermotogati</taxon>
        <taxon>Thermotogota</taxon>
        <taxon>Thermotogae</taxon>
        <taxon>Thermotogales</taxon>
        <taxon>Thermotogaceae</taxon>
        <taxon>Pseudothermotoga</taxon>
    </lineage>
</organism>
<gene>
    <name evidence="4" type="ORF">AJ81_05190</name>
</gene>
<keyword evidence="2" id="KW-0560">Oxidoreductase</keyword>
<dbReference type="CDD" id="cd07149">
    <property type="entry name" value="ALDH_y4uC"/>
    <property type="match status" value="1"/>
</dbReference>
<dbReference type="SUPFAM" id="SSF53720">
    <property type="entry name" value="ALDH-like"/>
    <property type="match status" value="1"/>
</dbReference>